<evidence type="ECO:0000313" key="2">
    <source>
        <dbReference type="EMBL" id="MBX73819.1"/>
    </source>
</evidence>
<name>A0A2P2R3H8_RHIMU</name>
<feature type="region of interest" description="Disordered" evidence="1">
    <location>
        <begin position="28"/>
        <end position="69"/>
    </location>
</feature>
<reference evidence="2" key="1">
    <citation type="submission" date="2018-02" db="EMBL/GenBank/DDBJ databases">
        <title>Rhizophora mucronata_Transcriptome.</title>
        <authorList>
            <person name="Meera S.P."/>
            <person name="Sreeshan A."/>
            <person name="Augustine A."/>
        </authorList>
    </citation>
    <scope>NUCLEOTIDE SEQUENCE</scope>
    <source>
        <tissue evidence="2">Leaf</tissue>
    </source>
</reference>
<organism evidence="2">
    <name type="scientific">Rhizophora mucronata</name>
    <name type="common">Asiatic mangrove</name>
    <dbReference type="NCBI Taxonomy" id="61149"/>
    <lineage>
        <taxon>Eukaryota</taxon>
        <taxon>Viridiplantae</taxon>
        <taxon>Streptophyta</taxon>
        <taxon>Embryophyta</taxon>
        <taxon>Tracheophyta</taxon>
        <taxon>Spermatophyta</taxon>
        <taxon>Magnoliopsida</taxon>
        <taxon>eudicotyledons</taxon>
        <taxon>Gunneridae</taxon>
        <taxon>Pentapetalae</taxon>
        <taxon>rosids</taxon>
        <taxon>fabids</taxon>
        <taxon>Malpighiales</taxon>
        <taxon>Rhizophoraceae</taxon>
        <taxon>Rhizophora</taxon>
    </lineage>
</organism>
<protein>
    <submittedName>
        <fullName evidence="2">Uncharacterized protein</fullName>
    </submittedName>
</protein>
<proteinExistence type="predicted"/>
<accession>A0A2P2R3H8</accession>
<dbReference type="AlphaFoldDB" id="A0A2P2R3H8"/>
<evidence type="ECO:0000256" key="1">
    <source>
        <dbReference type="SAM" id="MobiDB-lite"/>
    </source>
</evidence>
<dbReference type="EMBL" id="GGEC01093335">
    <property type="protein sequence ID" value="MBX73819.1"/>
    <property type="molecule type" value="Transcribed_RNA"/>
</dbReference>
<feature type="compositionally biased region" description="Polar residues" evidence="1">
    <location>
        <begin position="28"/>
        <end position="51"/>
    </location>
</feature>
<sequence>MESMSKDKGAGAETPFVGMAQGILLSSRVQTMDSSESSLKGSQATYCSFTPVSRPPKIKLQRFEGGDPP</sequence>